<organism evidence="2 3">
    <name type="scientific">Culex pipiens pipiens</name>
    <name type="common">Northern house mosquito</name>
    <dbReference type="NCBI Taxonomy" id="38569"/>
    <lineage>
        <taxon>Eukaryota</taxon>
        <taxon>Metazoa</taxon>
        <taxon>Ecdysozoa</taxon>
        <taxon>Arthropoda</taxon>
        <taxon>Hexapoda</taxon>
        <taxon>Insecta</taxon>
        <taxon>Pterygota</taxon>
        <taxon>Neoptera</taxon>
        <taxon>Endopterygota</taxon>
        <taxon>Diptera</taxon>
        <taxon>Nematocera</taxon>
        <taxon>Culicoidea</taxon>
        <taxon>Culicidae</taxon>
        <taxon>Culicinae</taxon>
        <taxon>Culicini</taxon>
        <taxon>Culex</taxon>
        <taxon>Culex</taxon>
    </lineage>
</organism>
<sequence length="92" mass="10270">ERSVHSIFRIPTTAKQPSRSPAPQGVTSSTQHDNEQQHYQENNRPPPQLAVAQPTSAQLQPVENGFPMYGSPEQVQSPQQQYRASTANMFQP</sequence>
<reference evidence="2 3" key="1">
    <citation type="submission" date="2024-05" db="EMBL/GenBank/DDBJ databases">
        <title>Culex pipiens pipiens assembly and annotation.</title>
        <authorList>
            <person name="Alout H."/>
            <person name="Durand T."/>
        </authorList>
    </citation>
    <scope>NUCLEOTIDE SEQUENCE [LARGE SCALE GENOMIC DNA]</scope>
    <source>
        <strain evidence="2">HA-2024</strain>
        <tissue evidence="2">Whole body</tissue>
    </source>
</reference>
<protein>
    <submittedName>
        <fullName evidence="2">Uncharacterized protein</fullName>
    </submittedName>
</protein>
<evidence type="ECO:0000313" key="3">
    <source>
        <dbReference type="Proteomes" id="UP001562425"/>
    </source>
</evidence>
<feature type="compositionally biased region" description="Polar residues" evidence="1">
    <location>
        <begin position="13"/>
        <end position="31"/>
    </location>
</feature>
<feature type="region of interest" description="Disordered" evidence="1">
    <location>
        <begin position="1"/>
        <end position="92"/>
    </location>
</feature>
<proteinExistence type="predicted"/>
<dbReference type="Proteomes" id="UP001562425">
    <property type="component" value="Unassembled WGS sequence"/>
</dbReference>
<name>A0ABD1CYZ3_CULPP</name>
<feature type="non-terminal residue" evidence="2">
    <location>
        <position position="1"/>
    </location>
</feature>
<evidence type="ECO:0000313" key="2">
    <source>
        <dbReference type="EMBL" id="KAL1381834.1"/>
    </source>
</evidence>
<dbReference type="EMBL" id="JBEHCU010008534">
    <property type="protein sequence ID" value="KAL1381834.1"/>
    <property type="molecule type" value="Genomic_DNA"/>
</dbReference>
<accession>A0ABD1CYZ3</accession>
<feature type="compositionally biased region" description="Polar residues" evidence="1">
    <location>
        <begin position="73"/>
        <end position="92"/>
    </location>
</feature>
<keyword evidence="3" id="KW-1185">Reference proteome</keyword>
<comment type="caution">
    <text evidence="2">The sequence shown here is derived from an EMBL/GenBank/DDBJ whole genome shotgun (WGS) entry which is preliminary data.</text>
</comment>
<dbReference type="AlphaFoldDB" id="A0ABD1CYZ3"/>
<gene>
    <name evidence="2" type="ORF">pipiens_013317</name>
</gene>
<evidence type="ECO:0000256" key="1">
    <source>
        <dbReference type="SAM" id="MobiDB-lite"/>
    </source>
</evidence>